<feature type="non-terminal residue" evidence="2">
    <location>
        <position position="1"/>
    </location>
</feature>
<dbReference type="InterPro" id="IPR036116">
    <property type="entry name" value="FN3_sf"/>
</dbReference>
<comment type="caution">
    <text evidence="2">The sequence shown here is derived from an EMBL/GenBank/DDBJ whole genome shotgun (WGS) entry which is preliminary data.</text>
</comment>
<proteinExistence type="predicted"/>
<dbReference type="SMART" id="SM00060">
    <property type="entry name" value="FN3"/>
    <property type="match status" value="3"/>
</dbReference>
<dbReference type="AlphaFoldDB" id="A0A0F9HAW8"/>
<dbReference type="EMBL" id="LAZR01017485">
    <property type="protein sequence ID" value="KKM00222.1"/>
    <property type="molecule type" value="Genomic_DNA"/>
</dbReference>
<dbReference type="Gene3D" id="2.60.40.10">
    <property type="entry name" value="Immunoglobulins"/>
    <property type="match status" value="2"/>
</dbReference>
<dbReference type="InterPro" id="IPR013783">
    <property type="entry name" value="Ig-like_fold"/>
</dbReference>
<feature type="domain" description="Fibronectin type-III" evidence="1">
    <location>
        <begin position="568"/>
        <end position="663"/>
    </location>
</feature>
<dbReference type="InterPro" id="IPR003961">
    <property type="entry name" value="FN3_dom"/>
</dbReference>
<evidence type="ECO:0000313" key="2">
    <source>
        <dbReference type="EMBL" id="KKM00222.1"/>
    </source>
</evidence>
<gene>
    <name evidence="2" type="ORF">LCGC14_1806590</name>
</gene>
<accession>A0A0F9HAW8</accession>
<reference evidence="2" key="1">
    <citation type="journal article" date="2015" name="Nature">
        <title>Complex archaea that bridge the gap between prokaryotes and eukaryotes.</title>
        <authorList>
            <person name="Spang A."/>
            <person name="Saw J.H."/>
            <person name="Jorgensen S.L."/>
            <person name="Zaremba-Niedzwiedzka K."/>
            <person name="Martijn J."/>
            <person name="Lind A.E."/>
            <person name="van Eijk R."/>
            <person name="Schleper C."/>
            <person name="Guy L."/>
            <person name="Ettema T.J."/>
        </authorList>
    </citation>
    <scope>NUCLEOTIDE SEQUENCE</scope>
</reference>
<dbReference type="Gene3D" id="3.20.20.80">
    <property type="entry name" value="Glycosidases"/>
    <property type="match status" value="1"/>
</dbReference>
<sequence>IGVTNSNRYLHHNGLPLVSLWGYTVRDEATVDQLEEMIEFFTNNPNPKYRAAVKLGVRSNWYNFSTDWMNAFKKVDVISPWFSGNTDYDKGQNWCDETGLDYLPVVHPGFSWYNLTKNYQPDHSSGELNRAPRDKGNFIWSEVTDVVSKNVKSVYIAMFDEVDEGTAMFKLAENAAMNPREGDWVTLDIDGYELPSDWYLRIASLAANVVRGYEDNKSSLDNLPSPPEGVMTIRISDEANNNDQGAMEFIFPDFPNEIALEISIDGGSTFAYSTPDNVGTFTISGLSEGNYKVFVRHSNASAMVDMGDVYIGNVVKRKAEQASQPYPEDKATDIRLTTTLGWTADEEVVSHYIYFGTTESPEFIKYQRSPSFSPDELEPNTTYYWRIDEENGSGVTQGLLWSYTTGSEGRPADVVVLDYCDEVSDWHSSNNMTIDSDDKKEGFASLSCVGAETNKFTKKFETPVNSYCDQSSYLDLWIYVSDVSAFSGGGQIEISSSGKNDQDELNWSVKTLNLSNGWNKVHLAIADAGKMGEPDLSAINFFRFYQFVSSEIVIKIDYIYFEELAMIPYAEPTNLIAVGVEASVVLDWDDNTGSDIIGYNVYRSLESGKGYSKVNNEPVSASTFTDTDITNGQTYYYIVKAINSSQKESDGSNEEVVSLTTSIDPVDQLHEVKLYPNPASSESTLRFSLKQSSYVSVSIFDLSGRELHHFIDKQQWMLGEHTLMLPLNGFEKGTYIVNIKVDNKLITEVLVIK</sequence>
<name>A0A0F9HAW8_9ZZZZ</name>
<evidence type="ECO:0000259" key="1">
    <source>
        <dbReference type="PROSITE" id="PS50853"/>
    </source>
</evidence>
<organism evidence="2">
    <name type="scientific">marine sediment metagenome</name>
    <dbReference type="NCBI Taxonomy" id="412755"/>
    <lineage>
        <taxon>unclassified sequences</taxon>
        <taxon>metagenomes</taxon>
        <taxon>ecological metagenomes</taxon>
    </lineage>
</organism>
<dbReference type="NCBIfam" id="TIGR04183">
    <property type="entry name" value="Por_Secre_tail"/>
    <property type="match status" value="1"/>
</dbReference>
<dbReference type="InterPro" id="IPR026444">
    <property type="entry name" value="Secre_tail"/>
</dbReference>
<protein>
    <recommendedName>
        <fullName evidence="1">Fibronectin type-III domain-containing protein</fullName>
    </recommendedName>
</protein>
<dbReference type="SUPFAM" id="SSF49265">
    <property type="entry name" value="Fibronectin type III"/>
    <property type="match status" value="1"/>
</dbReference>
<dbReference type="PROSITE" id="PS50853">
    <property type="entry name" value="FN3"/>
    <property type="match status" value="1"/>
</dbReference>
<dbReference type="CDD" id="cd00063">
    <property type="entry name" value="FN3"/>
    <property type="match status" value="1"/>
</dbReference>
<dbReference type="Pfam" id="PF18962">
    <property type="entry name" value="Por_Secre_tail"/>
    <property type="match status" value="1"/>
</dbReference>